<sequence>MNSAADWLDEAVERVAGGFGWLRDLVLGEFAEERPLSVVIADMLLSLVPGVVIVLSARDLAAVCLRLGKRYTADDSQATAQPPQWQEWVLLVACLLTLIAPIIGAVVGAVGTPVGSVAGALVGQEAAAFLRGLCLLLIRESQIILRTVVAFLGKFTRGSVEFWLRQVRFTSYEKDLLAYLNQFLTKVIAATAKLRSYLGNWPFNRAAAHLLVRLQAMEAQFYAVQVHAVREIPRALMHLDARLAKVLEQASDLPAQVAQAGVHAPKPVPMAMSGGRVTSGIGMRPRYLERPEGALGPPVPTSAAAATHGANVHVFDHSTATRTQKGIYGEVVSDQYMLGKGHENLLSAARGPRSLQMKPTGRGLDGVYRNAHPPPPFIITETKYRTGGAFSPGSLPVTKGSKGFPSARQMSDAWIRPRLSESLGKEQAMNIRSAGYERWLITVDEKGAVSQIVKLDGHARSIGDVIQ</sequence>
<evidence type="ECO:0000256" key="1">
    <source>
        <dbReference type="SAM" id="Phobius"/>
    </source>
</evidence>
<reference evidence="2 3" key="1">
    <citation type="submission" date="2016-12" db="EMBL/GenBank/DDBJ databases">
        <title>Draft Genome Sequence of Mercury Resistant Pseudomonas DRA525.</title>
        <authorList>
            <person name="Drace K.M."/>
        </authorList>
    </citation>
    <scope>NUCLEOTIDE SEQUENCE [LARGE SCALE GENOMIC DNA]</scope>
    <source>
        <strain evidence="2 3">DRA525</strain>
    </source>
</reference>
<keyword evidence="1" id="KW-0812">Transmembrane</keyword>
<evidence type="ECO:0000313" key="2">
    <source>
        <dbReference type="EMBL" id="APO83132.1"/>
    </source>
</evidence>
<keyword evidence="1" id="KW-0472">Membrane</keyword>
<feature type="transmembrane region" description="Helical" evidence="1">
    <location>
        <begin position="88"/>
        <end position="111"/>
    </location>
</feature>
<accession>A0A1L5PSH2</accession>
<dbReference type="CDD" id="cd20746">
    <property type="entry name" value="FIX_Ntox15_NUC_DUF4112_RhsA-like"/>
    <property type="match status" value="1"/>
</dbReference>
<dbReference type="CDD" id="cd20733">
    <property type="entry name" value="PoNe_PAAR-like"/>
    <property type="match status" value="1"/>
</dbReference>
<protein>
    <submittedName>
        <fullName evidence="2">Uncharacterized protein</fullName>
    </submittedName>
</protein>
<name>A0A1L5PSH2_PSEPU</name>
<keyword evidence="1" id="KW-1133">Transmembrane helix</keyword>
<evidence type="ECO:0000313" key="3">
    <source>
        <dbReference type="Proteomes" id="UP000185146"/>
    </source>
</evidence>
<dbReference type="AlphaFoldDB" id="A0A1L5PSH2"/>
<organism evidence="2 3">
    <name type="scientific">Pseudomonas putida</name>
    <name type="common">Arthrobacter siderocapsulatus</name>
    <dbReference type="NCBI Taxonomy" id="303"/>
    <lineage>
        <taxon>Bacteria</taxon>
        <taxon>Pseudomonadati</taxon>
        <taxon>Pseudomonadota</taxon>
        <taxon>Gammaproteobacteria</taxon>
        <taxon>Pseudomonadales</taxon>
        <taxon>Pseudomonadaceae</taxon>
        <taxon>Pseudomonas</taxon>
    </lineage>
</organism>
<dbReference type="EMBL" id="CP018743">
    <property type="protein sequence ID" value="APO83132.1"/>
    <property type="molecule type" value="Genomic_DNA"/>
</dbReference>
<dbReference type="InterPro" id="IPR049802">
    <property type="entry name" value="RhsC-like_FIX"/>
</dbReference>
<feature type="transmembrane region" description="Helical" evidence="1">
    <location>
        <begin position="43"/>
        <end position="67"/>
    </location>
</feature>
<dbReference type="Proteomes" id="UP000185146">
    <property type="component" value="Chromosome"/>
</dbReference>
<gene>
    <name evidence="2" type="ORF">BL240_17390</name>
</gene>
<proteinExistence type="predicted"/>